<organism evidence="3">
    <name type="scientific">Tanacetum cinerariifolium</name>
    <name type="common">Dalmatian daisy</name>
    <name type="synonym">Chrysanthemum cinerariifolium</name>
    <dbReference type="NCBI Taxonomy" id="118510"/>
    <lineage>
        <taxon>Eukaryota</taxon>
        <taxon>Viridiplantae</taxon>
        <taxon>Streptophyta</taxon>
        <taxon>Embryophyta</taxon>
        <taxon>Tracheophyta</taxon>
        <taxon>Spermatophyta</taxon>
        <taxon>Magnoliopsida</taxon>
        <taxon>eudicotyledons</taxon>
        <taxon>Gunneridae</taxon>
        <taxon>Pentapetalae</taxon>
        <taxon>asterids</taxon>
        <taxon>campanulids</taxon>
        <taxon>Asterales</taxon>
        <taxon>Asteraceae</taxon>
        <taxon>Asteroideae</taxon>
        <taxon>Anthemideae</taxon>
        <taxon>Anthemidinae</taxon>
        <taxon>Tanacetum</taxon>
    </lineage>
</organism>
<protein>
    <submittedName>
        <fullName evidence="3">Uncharacterized protein</fullName>
    </submittedName>
</protein>
<feature type="coiled-coil region" evidence="1">
    <location>
        <begin position="164"/>
        <end position="198"/>
    </location>
</feature>
<accession>A0A6L2LRU9</accession>
<evidence type="ECO:0000256" key="1">
    <source>
        <dbReference type="SAM" id="Coils"/>
    </source>
</evidence>
<gene>
    <name evidence="3" type="ORF">Tci_035170</name>
</gene>
<feature type="region of interest" description="Disordered" evidence="2">
    <location>
        <begin position="1"/>
        <end position="55"/>
    </location>
</feature>
<evidence type="ECO:0000256" key="2">
    <source>
        <dbReference type="SAM" id="MobiDB-lite"/>
    </source>
</evidence>
<comment type="caution">
    <text evidence="3">The sequence shown here is derived from an EMBL/GenBank/DDBJ whole genome shotgun (WGS) entry which is preliminary data.</text>
</comment>
<name>A0A6L2LRU9_TANCI</name>
<dbReference type="EMBL" id="BKCJ010004805">
    <property type="protein sequence ID" value="GEU63192.1"/>
    <property type="molecule type" value="Genomic_DNA"/>
</dbReference>
<sequence length="357" mass="41110">MMTARKRVGPLPVQQLAMRHSVDHSSSDSSSRHSLSDHSSFDLPSTSAGPSRKRCRSPMTFVVLPPVFEALSPVRADLIPSPMRVRDIGYLAYVEVGPRETRVERVTHLAMPEDTPEPTQEGTVEVTYETLGDFVQRFHDHTQVILVHCVQVIEGVQREQEHRIVGVESAVTDLTERVAELERDNKRLRDTASVESQRVDRLQRGMSRMQREMRRMRLFRFYDRERVGRLEACAKKHMGYRPYICSLVLQKMPNTRSRASMTHEEVEELIARRVAEEIKAREAARNLETQNENRDEQEQEKVKGLKTEQKRVFSGSFRSRVLNIQDEDEVVKSPRACNWKEHEITVPTVLSSLIGPD</sequence>
<reference evidence="3" key="1">
    <citation type="journal article" date="2019" name="Sci. Rep.">
        <title>Draft genome of Tanacetum cinerariifolium, the natural source of mosquito coil.</title>
        <authorList>
            <person name="Yamashiro T."/>
            <person name="Shiraishi A."/>
            <person name="Satake H."/>
            <person name="Nakayama K."/>
        </authorList>
    </citation>
    <scope>NUCLEOTIDE SEQUENCE</scope>
</reference>
<feature type="region of interest" description="Disordered" evidence="2">
    <location>
        <begin position="284"/>
        <end position="305"/>
    </location>
</feature>
<keyword evidence="1" id="KW-0175">Coiled coil</keyword>
<evidence type="ECO:0000313" key="3">
    <source>
        <dbReference type="EMBL" id="GEU63192.1"/>
    </source>
</evidence>
<dbReference type="AlphaFoldDB" id="A0A6L2LRU9"/>
<feature type="compositionally biased region" description="Basic and acidic residues" evidence="2">
    <location>
        <begin position="20"/>
        <end position="40"/>
    </location>
</feature>
<proteinExistence type="predicted"/>